<dbReference type="Proteomes" id="UP000576603">
    <property type="component" value="Unassembled WGS sequence"/>
</dbReference>
<feature type="domain" description="Integrase catalytic" evidence="1">
    <location>
        <begin position="35"/>
        <end position="82"/>
    </location>
</feature>
<evidence type="ECO:0000259" key="1">
    <source>
        <dbReference type="Pfam" id="PF13683"/>
    </source>
</evidence>
<sequence length="101" mass="11966">MAVFVRIPADPLHRLAQSQWRGDPVYPARQTQPERFIERFNGTFREEIIDQHLFARLDVREAAHWWTINYNELRPHDWLGSMASVEYRNQHAKSSSFDVSA</sequence>
<dbReference type="SUPFAM" id="SSF53098">
    <property type="entry name" value="Ribonuclease H-like"/>
    <property type="match status" value="1"/>
</dbReference>
<dbReference type="InterPro" id="IPR012337">
    <property type="entry name" value="RNaseH-like_sf"/>
</dbReference>
<evidence type="ECO:0000313" key="3">
    <source>
        <dbReference type="Proteomes" id="UP000576603"/>
    </source>
</evidence>
<proteinExistence type="predicted"/>
<dbReference type="Pfam" id="PF13683">
    <property type="entry name" value="rve_3"/>
    <property type="match status" value="1"/>
</dbReference>
<comment type="caution">
    <text evidence="2">The sequence shown here is derived from an EMBL/GenBank/DDBJ whole genome shotgun (WGS) entry which is preliminary data.</text>
</comment>
<dbReference type="AlphaFoldDB" id="A0AAW3U970"/>
<gene>
    <name evidence="2" type="ORF">FHY32_004019</name>
</gene>
<accession>A0AAW3U970</accession>
<dbReference type="PANTHER" id="PTHR47515">
    <property type="entry name" value="LOW CALCIUM RESPONSE LOCUS PROTEIN T"/>
    <property type="match status" value="1"/>
</dbReference>
<reference evidence="2 3" key="1">
    <citation type="submission" date="2020-08" db="EMBL/GenBank/DDBJ databases">
        <title>Studying the diversity of plant-associated saprophytic bacteria and their role in host health and plant-pathogen interactions.</title>
        <authorList>
            <person name="Potnis N."/>
        </authorList>
    </citation>
    <scope>NUCLEOTIDE SEQUENCE [LARGE SCALE GENOMIC DNA]</scope>
    <source>
        <strain evidence="2 3">CFBP 7922</strain>
    </source>
</reference>
<dbReference type="GO" id="GO:0015074">
    <property type="term" value="P:DNA integration"/>
    <property type="evidence" value="ECO:0007669"/>
    <property type="project" value="InterPro"/>
</dbReference>
<name>A0AAW3U970_XANEU</name>
<dbReference type="PANTHER" id="PTHR47515:SF3">
    <property type="entry name" value="INTEGRASE CORE DOMAIN PROTEIN"/>
    <property type="match status" value="1"/>
</dbReference>
<protein>
    <submittedName>
        <fullName evidence="2">Transposase InsO family protein</fullName>
    </submittedName>
</protein>
<dbReference type="EMBL" id="JACHNL010000012">
    <property type="protein sequence ID" value="MBB4725613.1"/>
    <property type="molecule type" value="Genomic_DNA"/>
</dbReference>
<dbReference type="InterPro" id="IPR001584">
    <property type="entry name" value="Integrase_cat-core"/>
</dbReference>
<dbReference type="RefSeq" id="WP_184423095.1">
    <property type="nucleotide sequence ID" value="NZ_JACHNL010000012.1"/>
</dbReference>
<evidence type="ECO:0000313" key="2">
    <source>
        <dbReference type="EMBL" id="MBB4725613.1"/>
    </source>
</evidence>
<organism evidence="2 3">
    <name type="scientific">Xanthomonas euvesicatoria</name>
    <dbReference type="NCBI Taxonomy" id="456327"/>
    <lineage>
        <taxon>Bacteria</taxon>
        <taxon>Pseudomonadati</taxon>
        <taxon>Pseudomonadota</taxon>
        <taxon>Gammaproteobacteria</taxon>
        <taxon>Lysobacterales</taxon>
        <taxon>Lysobacteraceae</taxon>
        <taxon>Xanthomonas</taxon>
    </lineage>
</organism>